<reference evidence="3" key="1">
    <citation type="submission" date="2021-08" db="EMBL/GenBank/DDBJ databases">
        <authorList>
            <person name="Misof B."/>
            <person name="Oliver O."/>
            <person name="Podsiadlowski L."/>
            <person name="Donath A."/>
            <person name="Peters R."/>
            <person name="Mayer C."/>
            <person name="Rust J."/>
            <person name="Gunkel S."/>
            <person name="Lesny P."/>
            <person name="Martin S."/>
            <person name="Oeyen J.P."/>
            <person name="Petersen M."/>
            <person name="Panagiotis P."/>
            <person name="Wilbrandt J."/>
            <person name="Tanja T."/>
        </authorList>
    </citation>
    <scope>NUCLEOTIDE SEQUENCE</scope>
    <source>
        <strain evidence="3">GBR_01_08_01A</strain>
        <tissue evidence="3">Thorax + abdomen</tissue>
    </source>
</reference>
<dbReference type="AlphaFoldDB" id="A0AAD9R8Y1"/>
<organism evidence="3 4">
    <name type="scientific">Odynerus spinipes</name>
    <dbReference type="NCBI Taxonomy" id="1348599"/>
    <lineage>
        <taxon>Eukaryota</taxon>
        <taxon>Metazoa</taxon>
        <taxon>Ecdysozoa</taxon>
        <taxon>Arthropoda</taxon>
        <taxon>Hexapoda</taxon>
        <taxon>Insecta</taxon>
        <taxon>Pterygota</taxon>
        <taxon>Neoptera</taxon>
        <taxon>Endopterygota</taxon>
        <taxon>Hymenoptera</taxon>
        <taxon>Apocrita</taxon>
        <taxon>Aculeata</taxon>
        <taxon>Vespoidea</taxon>
        <taxon>Vespidae</taxon>
        <taxon>Eumeninae</taxon>
        <taxon>Odynerus</taxon>
    </lineage>
</organism>
<dbReference type="EMBL" id="JAIFRP010004482">
    <property type="protein sequence ID" value="KAK2575229.1"/>
    <property type="molecule type" value="Genomic_DNA"/>
</dbReference>
<gene>
    <name evidence="3" type="ORF">KPH14_012811</name>
</gene>
<evidence type="ECO:0000313" key="3">
    <source>
        <dbReference type="EMBL" id="KAK2575229.1"/>
    </source>
</evidence>
<comment type="caution">
    <text evidence="3">The sequence shown here is derived from an EMBL/GenBank/DDBJ whole genome shotgun (WGS) entry which is preliminary data.</text>
</comment>
<sequence>MALCILAAALCLILCGNCCRWFGYWQLLKRLCCFTRSPTNGEILPPIIKNFVNCTFDSDIHADHRGSSRDIMVYDARKETVRTSSPSPTETATEQQDFEDTVPPLTSPHLQNRESQRRKLRRSTTPI</sequence>
<dbReference type="Proteomes" id="UP001258017">
    <property type="component" value="Unassembled WGS sequence"/>
</dbReference>
<feature type="compositionally biased region" description="Basic residues" evidence="1">
    <location>
        <begin position="118"/>
        <end position="127"/>
    </location>
</feature>
<evidence type="ECO:0000256" key="2">
    <source>
        <dbReference type="SAM" id="SignalP"/>
    </source>
</evidence>
<accession>A0AAD9R8Y1</accession>
<keyword evidence="2" id="KW-0732">Signal</keyword>
<reference evidence="3" key="2">
    <citation type="journal article" date="2023" name="Commun. Biol.">
        <title>Intrasexual cuticular hydrocarbon dimorphism in a wasp sheds light on hydrocarbon biosynthesis genes in Hymenoptera.</title>
        <authorList>
            <person name="Moris V.C."/>
            <person name="Podsiadlowski L."/>
            <person name="Martin S."/>
            <person name="Oeyen J.P."/>
            <person name="Donath A."/>
            <person name="Petersen M."/>
            <person name="Wilbrandt J."/>
            <person name="Misof B."/>
            <person name="Liedtke D."/>
            <person name="Thamm M."/>
            <person name="Scheiner R."/>
            <person name="Schmitt T."/>
            <person name="Niehuis O."/>
        </authorList>
    </citation>
    <scope>NUCLEOTIDE SEQUENCE</scope>
    <source>
        <tissue evidence="3">Thorax + abdomen</tissue>
    </source>
</reference>
<feature type="signal peptide" evidence="2">
    <location>
        <begin position="1"/>
        <end position="18"/>
    </location>
</feature>
<feature type="chain" id="PRO_5042178498" description="Vesicular, overexpressed in cancer, prosurvival protein 1" evidence="2">
    <location>
        <begin position="19"/>
        <end position="127"/>
    </location>
</feature>
<evidence type="ECO:0000313" key="4">
    <source>
        <dbReference type="Proteomes" id="UP001258017"/>
    </source>
</evidence>
<evidence type="ECO:0008006" key="5">
    <source>
        <dbReference type="Google" id="ProtNLM"/>
    </source>
</evidence>
<keyword evidence="4" id="KW-1185">Reference proteome</keyword>
<feature type="region of interest" description="Disordered" evidence="1">
    <location>
        <begin position="78"/>
        <end position="127"/>
    </location>
</feature>
<proteinExistence type="predicted"/>
<feature type="compositionally biased region" description="Low complexity" evidence="1">
    <location>
        <begin position="83"/>
        <end position="94"/>
    </location>
</feature>
<name>A0AAD9R8Y1_9HYME</name>
<evidence type="ECO:0000256" key="1">
    <source>
        <dbReference type="SAM" id="MobiDB-lite"/>
    </source>
</evidence>
<protein>
    <recommendedName>
        <fullName evidence="5">Vesicular, overexpressed in cancer, prosurvival protein 1</fullName>
    </recommendedName>
</protein>